<keyword evidence="1" id="KW-0698">rRNA processing</keyword>
<evidence type="ECO:0000313" key="12">
    <source>
        <dbReference type="Proteomes" id="UP000016649"/>
    </source>
</evidence>
<accession>A0ABN0P0T0</accession>
<dbReference type="Gene3D" id="3.40.50.150">
    <property type="entry name" value="Vaccinia Virus protein VP39"/>
    <property type="match status" value="1"/>
</dbReference>
<dbReference type="InterPro" id="IPR001678">
    <property type="entry name" value="MeTrfase_RsmB-F_NOP2_dom"/>
</dbReference>
<organism evidence="11 12">
    <name type="scientific">Treponema lecithinolyticum ATCC 700332</name>
    <dbReference type="NCBI Taxonomy" id="1321815"/>
    <lineage>
        <taxon>Bacteria</taxon>
        <taxon>Pseudomonadati</taxon>
        <taxon>Spirochaetota</taxon>
        <taxon>Spirochaetia</taxon>
        <taxon>Spirochaetales</taxon>
        <taxon>Treponemataceae</taxon>
        <taxon>Treponema</taxon>
    </lineage>
</organism>
<dbReference type="SUPFAM" id="SSF53335">
    <property type="entry name" value="S-adenosyl-L-methionine-dependent methyltransferases"/>
    <property type="match status" value="1"/>
</dbReference>
<evidence type="ECO:0000256" key="4">
    <source>
        <dbReference type="ARBA" id="ARBA00022691"/>
    </source>
</evidence>
<comment type="caution">
    <text evidence="11">The sequence shown here is derived from an EMBL/GenBank/DDBJ whole genome shotgun (WGS) entry which is preliminary data.</text>
</comment>
<comment type="similarity">
    <text evidence="9">Belongs to the class I-like SAM-binding methyltransferase superfamily. RsmB/NOP family.</text>
</comment>
<dbReference type="InterPro" id="IPR023267">
    <property type="entry name" value="RCMT"/>
</dbReference>
<dbReference type="EMBL" id="AWVH01000006">
    <property type="protein sequence ID" value="ERJ94135.1"/>
    <property type="molecule type" value="Genomic_DNA"/>
</dbReference>
<reference evidence="11 12" key="1">
    <citation type="submission" date="2013-08" db="EMBL/GenBank/DDBJ databases">
        <authorList>
            <person name="Weinstock G."/>
            <person name="Sodergren E."/>
            <person name="Wylie T."/>
            <person name="Fulton L."/>
            <person name="Fulton R."/>
            <person name="Fronick C."/>
            <person name="O'Laughlin M."/>
            <person name="Godfrey J."/>
            <person name="Miner T."/>
            <person name="Herter B."/>
            <person name="Appelbaum E."/>
            <person name="Cordes M."/>
            <person name="Lek S."/>
            <person name="Wollam A."/>
            <person name="Pepin K.H."/>
            <person name="Palsikar V.B."/>
            <person name="Mitreva M."/>
            <person name="Wilson R.K."/>
        </authorList>
    </citation>
    <scope>NUCLEOTIDE SEQUENCE [LARGE SCALE GENOMIC DNA]</scope>
    <source>
        <strain evidence="11 12">ATCC 700332</strain>
    </source>
</reference>
<keyword evidence="5 9" id="KW-0694">RNA-binding</keyword>
<keyword evidence="4 9" id="KW-0949">S-adenosyl-L-methionine</keyword>
<dbReference type="InterPro" id="IPR049560">
    <property type="entry name" value="MeTrfase_RsmB-F_NOP2_cat"/>
</dbReference>
<proteinExistence type="inferred from homology"/>
<keyword evidence="2 9" id="KW-0489">Methyltransferase</keyword>
<feature type="binding site" evidence="9">
    <location>
        <position position="174"/>
    </location>
    <ligand>
        <name>S-adenosyl-L-methionine</name>
        <dbReference type="ChEBI" id="CHEBI:59789"/>
    </ligand>
</feature>
<dbReference type="Gene3D" id="6.20.240.40">
    <property type="match status" value="1"/>
</dbReference>
<name>A0ABN0P0T0_TRELE</name>
<dbReference type="PRINTS" id="PR02008">
    <property type="entry name" value="RCMTFAMILY"/>
</dbReference>
<dbReference type="Pfam" id="PF01189">
    <property type="entry name" value="Methyltr_RsmB-F"/>
    <property type="match status" value="1"/>
</dbReference>
<evidence type="ECO:0000259" key="10">
    <source>
        <dbReference type="PROSITE" id="PS51686"/>
    </source>
</evidence>
<dbReference type="PANTHER" id="PTHR22808">
    <property type="entry name" value="NCL1 YEAST -RELATED NOL1/NOP2/FMU SUN DOMAIN-CONTAINING"/>
    <property type="match status" value="1"/>
</dbReference>
<dbReference type="InterPro" id="IPR029063">
    <property type="entry name" value="SAM-dependent_MTases_sf"/>
</dbReference>
<sequence length="299" mass="33502">MSKAKTGKAHAQKKEKLLCTVQGQAGFDFYYENLYKERWQSLRSSLLQTPRYIALSAASSTSDQPYFLDCGSVLAACMLPLENAESVLDMCAAPGGKSLVLLRRIAEYVRQSPKDAKLPLFVCNEPSASRRNRLVSVLDTYADSALRSVIKVTSYDGARWCRYETEKFERILLDAPCSSERHVLQDDTYLKKWSPARIKNLTHKQWALLSSAFRLLKPKGFILYATCALSEQENDGTVKKLLKKNTEARLVPLNPDECCFEGLKLCGCEKTECGFHVLPDTQSGAGPLYFSLVQKGESE</sequence>
<evidence type="ECO:0000256" key="7">
    <source>
        <dbReference type="ARBA" id="ARBA00042050"/>
    </source>
</evidence>
<evidence type="ECO:0000256" key="1">
    <source>
        <dbReference type="ARBA" id="ARBA00022552"/>
    </source>
</evidence>
<feature type="domain" description="SAM-dependent MTase RsmB/NOP-type" evidence="10">
    <location>
        <begin position="1"/>
        <end position="296"/>
    </location>
</feature>
<evidence type="ECO:0000256" key="3">
    <source>
        <dbReference type="ARBA" id="ARBA00022679"/>
    </source>
</evidence>
<protein>
    <recommendedName>
        <fullName evidence="7">NOL1/NOP2/Sun domain family member 4</fullName>
    </recommendedName>
</protein>
<evidence type="ECO:0000313" key="11">
    <source>
        <dbReference type="EMBL" id="ERJ94135.1"/>
    </source>
</evidence>
<keyword evidence="12" id="KW-1185">Reference proteome</keyword>
<dbReference type="PROSITE" id="PS51686">
    <property type="entry name" value="SAM_MT_RSMB_NOP"/>
    <property type="match status" value="1"/>
</dbReference>
<dbReference type="PANTHER" id="PTHR22808:SF3">
    <property type="entry name" value="5-METHYLCYTOSINE RRNA METHYLTRANSFERASE NSUN4"/>
    <property type="match status" value="1"/>
</dbReference>
<evidence type="ECO:0000256" key="8">
    <source>
        <dbReference type="ARBA" id="ARBA00049302"/>
    </source>
</evidence>
<evidence type="ECO:0000256" key="5">
    <source>
        <dbReference type="ARBA" id="ARBA00022884"/>
    </source>
</evidence>
<feature type="binding site" evidence="9">
    <location>
        <position position="156"/>
    </location>
    <ligand>
        <name>S-adenosyl-L-methionine</name>
        <dbReference type="ChEBI" id="CHEBI:59789"/>
    </ligand>
</feature>
<feature type="binding site" evidence="9">
    <location>
        <begin position="91"/>
        <end position="97"/>
    </location>
    <ligand>
        <name>S-adenosyl-L-methionine</name>
        <dbReference type="ChEBI" id="CHEBI:59789"/>
    </ligand>
</feature>
<dbReference type="RefSeq" id="WP_021686891.1">
    <property type="nucleotide sequence ID" value="NZ_KI260561.1"/>
</dbReference>
<feature type="active site" description="Nucleophile" evidence="9">
    <location>
        <position position="227"/>
    </location>
</feature>
<evidence type="ECO:0000256" key="6">
    <source>
        <dbReference type="ARBA" id="ARBA00022946"/>
    </source>
</evidence>
<evidence type="ECO:0000256" key="2">
    <source>
        <dbReference type="ARBA" id="ARBA00022603"/>
    </source>
</evidence>
<keyword evidence="3 9" id="KW-0808">Transferase</keyword>
<comment type="catalytic activity">
    <reaction evidence="8">
        <text>a cytidine in rRNA + S-adenosyl-L-methionine = a 5-methylcytidine in rRNA + S-adenosyl-L-homocysteine + H(+)</text>
        <dbReference type="Rhea" id="RHEA:61484"/>
        <dbReference type="Rhea" id="RHEA-COMP:15836"/>
        <dbReference type="Rhea" id="RHEA-COMP:15837"/>
        <dbReference type="ChEBI" id="CHEBI:15378"/>
        <dbReference type="ChEBI" id="CHEBI:57856"/>
        <dbReference type="ChEBI" id="CHEBI:59789"/>
        <dbReference type="ChEBI" id="CHEBI:74483"/>
        <dbReference type="ChEBI" id="CHEBI:82748"/>
    </reaction>
</comment>
<evidence type="ECO:0000256" key="9">
    <source>
        <dbReference type="PROSITE-ProRule" id="PRU01023"/>
    </source>
</evidence>
<keyword evidence="6" id="KW-0809">Transit peptide</keyword>
<gene>
    <name evidence="11" type="ORF">HMPREF9193_00490</name>
</gene>
<dbReference type="Proteomes" id="UP000016649">
    <property type="component" value="Unassembled WGS sequence"/>
</dbReference>
<feature type="binding site" evidence="9">
    <location>
        <position position="125"/>
    </location>
    <ligand>
        <name>S-adenosyl-L-methionine</name>
        <dbReference type="ChEBI" id="CHEBI:59789"/>
    </ligand>
</feature>